<evidence type="ECO:0000256" key="10">
    <source>
        <dbReference type="ARBA" id="ARBA00023004"/>
    </source>
</evidence>
<dbReference type="PANTHER" id="PTHR43710:SF5">
    <property type="entry name" value="INDOLEPYRUVATE FERREDOXIN OXIDOREDUCTASE ALPHA SUBUNIT"/>
    <property type="match status" value="1"/>
</dbReference>
<comment type="cofactor">
    <cofactor evidence="14 15">
        <name>[4Fe-4S] cluster</name>
        <dbReference type="ChEBI" id="CHEBI:49883"/>
    </cofactor>
    <text evidence="14 15">Binds 2 [4Fe-4S] clusters. In this family the first cluster has a non-standard and varying [4Fe-4S] binding motif CX(2)CX(2)CX(4-5)CP.</text>
</comment>
<dbReference type="Pfam" id="PF00037">
    <property type="entry name" value="Fer4"/>
    <property type="match status" value="1"/>
</dbReference>
<keyword evidence="10 14" id="KW-0408">Iron</keyword>
<feature type="binding site" evidence="15">
    <location>
        <position position="529"/>
    </location>
    <ligand>
        <name>[4Fe-4S] cluster</name>
        <dbReference type="ChEBI" id="CHEBI:49883"/>
        <label>1</label>
    </ligand>
</feature>
<dbReference type="InterPro" id="IPR017896">
    <property type="entry name" value="4Fe4S_Fe-S-bd"/>
</dbReference>
<name>A0A4V2PS02_9BACT</name>
<keyword evidence="11 14" id="KW-0411">Iron-sulfur</keyword>
<keyword evidence="9 14" id="KW-0560">Oxidoreductase</keyword>
<keyword evidence="17" id="KW-0670">Pyruvate</keyword>
<dbReference type="InterPro" id="IPR017721">
    <property type="entry name" value="IorA"/>
</dbReference>
<evidence type="ECO:0000256" key="6">
    <source>
        <dbReference type="ARBA" id="ARBA00022485"/>
    </source>
</evidence>
<gene>
    <name evidence="17" type="ORF">C8D98_1700</name>
</gene>
<dbReference type="NCBIfam" id="TIGR03336">
    <property type="entry name" value="IOR_alpha"/>
    <property type="match status" value="1"/>
</dbReference>
<dbReference type="CDD" id="cd07034">
    <property type="entry name" value="TPP_PYR_PFOR_IOR-alpha_like"/>
    <property type="match status" value="1"/>
</dbReference>
<reference evidence="17 18" key="1">
    <citation type="submission" date="2019-03" db="EMBL/GenBank/DDBJ databases">
        <title>Genomic Encyclopedia of Type Strains, Phase IV (KMG-IV): sequencing the most valuable type-strain genomes for metagenomic binning, comparative biology and taxonomic classification.</title>
        <authorList>
            <person name="Goeker M."/>
        </authorList>
    </citation>
    <scope>NUCLEOTIDE SEQUENCE [LARGE SCALE GENOMIC DNA]</scope>
    <source>
        <strain evidence="17 18">DSM 24984</strain>
    </source>
</reference>
<evidence type="ECO:0000256" key="9">
    <source>
        <dbReference type="ARBA" id="ARBA00023002"/>
    </source>
</evidence>
<dbReference type="GO" id="GO:0051539">
    <property type="term" value="F:4 iron, 4 sulfur cluster binding"/>
    <property type="evidence" value="ECO:0007669"/>
    <property type="project" value="UniProtKB-UniRule"/>
</dbReference>
<sequence>MKKVLSGNEAFARAAYEAGAGVVSSYPGTPSTEITENVAQYREIYTEWATNEKVSLEVAIGASLGGKRAMSCMKHVGLNVAADPLMTLSYTGVNAGLVIIVADDPNMYSSQNEQDSRHFARFGKVPMFEPCDSQEAKQFTKDGFAISEEFCTPVLVRSTTRISHVQTIVELEDRVEAPKFAPENNIPKWVMIPANARKRHRFVENRMELLTELAEGDKYNKITMNDKSIGVVCSGVAYTYVKEALPNASILKLDLAWPLPMKKIAKFAASVDKLYVVEELDKFYETEIRAAGVKVEDLDRDICGELSVDAVRKMFGLPCAEADVDTTLPFRPPSMCPGCSHRGIFYAINRLKLFVTGDIGCYTLGLLPPLQAINTTVCMGASIGMAHGLDKAADDMSRKSVAVIGDSTFLHTGINSLINTVYNQGHSTVIILDNTITGMTGHQANAGSGKDIHGNALPYKIDFAAICKAVGVKEENIRVIDPFDIANAMEVLKEETSKPEPSVIITNKPCIFADRTVIEQPYFIHEDKCSGCRICTKLGCPAILWNAEKRIAVIDENLCTGCHLCIKVCKFGAIEQRSK</sequence>
<dbReference type="InterPro" id="IPR045025">
    <property type="entry name" value="HACL1-like"/>
</dbReference>
<keyword evidence="8 14" id="KW-0249">Electron transport</keyword>
<dbReference type="GO" id="GO:0046872">
    <property type="term" value="F:metal ion binding"/>
    <property type="evidence" value="ECO:0007669"/>
    <property type="project" value="UniProtKB-UniRule"/>
</dbReference>
<evidence type="ECO:0000256" key="12">
    <source>
        <dbReference type="ARBA" id="ARBA00030514"/>
    </source>
</evidence>
<dbReference type="EC" id="1.2.7.8" evidence="3 14"/>
<evidence type="ECO:0000313" key="17">
    <source>
        <dbReference type="EMBL" id="TCK60821.1"/>
    </source>
</evidence>
<keyword evidence="5 14" id="KW-0813">Transport</keyword>
<dbReference type="PROSITE" id="PS51379">
    <property type="entry name" value="4FE4S_FER_2"/>
    <property type="match status" value="2"/>
</dbReference>
<comment type="subunit">
    <text evidence="2">Heterodimer of the IorA and IorB subunits.</text>
</comment>
<feature type="domain" description="4Fe-4S ferredoxin-type" evidence="16">
    <location>
        <begin position="550"/>
        <end position="579"/>
    </location>
</feature>
<dbReference type="OrthoDB" id="9804603at2"/>
<evidence type="ECO:0000256" key="3">
    <source>
        <dbReference type="ARBA" id="ARBA00012812"/>
    </source>
</evidence>
<feature type="binding site" evidence="15">
    <location>
        <position position="569"/>
    </location>
    <ligand>
        <name>[4Fe-4S] cluster</name>
        <dbReference type="ChEBI" id="CHEBI:49883"/>
        <label>1</label>
    </ligand>
</feature>
<feature type="domain" description="4Fe-4S ferredoxin-type" evidence="16">
    <location>
        <begin position="520"/>
        <end position="548"/>
    </location>
</feature>
<dbReference type="AlphaFoldDB" id="A0A4V2PS02"/>
<evidence type="ECO:0000256" key="13">
    <source>
        <dbReference type="ARBA" id="ARBA00048332"/>
    </source>
</evidence>
<dbReference type="Proteomes" id="UP000294614">
    <property type="component" value="Unassembled WGS sequence"/>
</dbReference>
<evidence type="ECO:0000259" key="16">
    <source>
        <dbReference type="PROSITE" id="PS51379"/>
    </source>
</evidence>
<feature type="binding site" evidence="15">
    <location>
        <position position="535"/>
    </location>
    <ligand>
        <name>[4Fe-4S] cluster</name>
        <dbReference type="ChEBI" id="CHEBI:49883"/>
        <label>1</label>
    </ligand>
</feature>
<comment type="caution">
    <text evidence="17">The sequence shown here is derived from an EMBL/GenBank/DDBJ whole genome shotgun (WGS) entry which is preliminary data.</text>
</comment>
<dbReference type="GO" id="GO:0044281">
    <property type="term" value="P:small molecule metabolic process"/>
    <property type="evidence" value="ECO:0007669"/>
    <property type="project" value="UniProtKB-ARBA"/>
</dbReference>
<dbReference type="GO" id="GO:0030976">
    <property type="term" value="F:thiamine pyrophosphate binding"/>
    <property type="evidence" value="ECO:0007669"/>
    <property type="project" value="InterPro"/>
</dbReference>
<dbReference type="FunFam" id="3.40.50.970:FF:000039">
    <property type="entry name" value="Indolepyruvate oxidoreductase subunit IorA"/>
    <property type="match status" value="1"/>
</dbReference>
<evidence type="ECO:0000256" key="15">
    <source>
        <dbReference type="PIRSR" id="PIRSR006439-50"/>
    </source>
</evidence>
<evidence type="ECO:0000256" key="2">
    <source>
        <dbReference type="ARBA" id="ARBA00011238"/>
    </source>
</evidence>
<dbReference type="Gene3D" id="3.40.50.970">
    <property type="match status" value="2"/>
</dbReference>
<feature type="binding site" evidence="15">
    <location>
        <position position="559"/>
    </location>
    <ligand>
        <name>[4Fe-4S] cluster</name>
        <dbReference type="ChEBI" id="CHEBI:49883"/>
        <label>2</label>
    </ligand>
</feature>
<dbReference type="SUPFAM" id="SSF52922">
    <property type="entry name" value="TK C-terminal domain-like"/>
    <property type="match status" value="1"/>
</dbReference>
<organism evidence="17 18">
    <name type="scientific">Seleniivibrio woodruffii</name>
    <dbReference type="NCBI Taxonomy" id="1078050"/>
    <lineage>
        <taxon>Bacteria</taxon>
        <taxon>Pseudomonadati</taxon>
        <taxon>Deferribacterota</taxon>
        <taxon>Deferribacteres</taxon>
        <taxon>Deferribacterales</taxon>
        <taxon>Geovibrionaceae</taxon>
        <taxon>Seleniivibrio</taxon>
    </lineage>
</organism>
<dbReference type="InterPro" id="IPR029061">
    <property type="entry name" value="THDP-binding"/>
</dbReference>
<dbReference type="SUPFAM" id="SSF52518">
    <property type="entry name" value="Thiamin diphosphate-binding fold (THDP-binding)"/>
    <property type="match status" value="2"/>
</dbReference>
<dbReference type="Pfam" id="PF02775">
    <property type="entry name" value="TPP_enzyme_C"/>
    <property type="match status" value="1"/>
</dbReference>
<keyword evidence="6 14" id="KW-0004">4Fe-4S</keyword>
<accession>A0A4V2PS02</accession>
<comment type="function">
    <text evidence="1 14">Catalyzes the ferredoxin-dependent oxidative decarboxylation of arylpyruvates.</text>
</comment>
<evidence type="ECO:0000256" key="11">
    <source>
        <dbReference type="ARBA" id="ARBA00023014"/>
    </source>
</evidence>
<dbReference type="EMBL" id="SMGG01000004">
    <property type="protein sequence ID" value="TCK60821.1"/>
    <property type="molecule type" value="Genomic_DNA"/>
</dbReference>
<evidence type="ECO:0000256" key="1">
    <source>
        <dbReference type="ARBA" id="ARBA00002995"/>
    </source>
</evidence>
<evidence type="ECO:0000256" key="4">
    <source>
        <dbReference type="ARBA" id="ARBA00017710"/>
    </source>
</evidence>
<evidence type="ECO:0000256" key="8">
    <source>
        <dbReference type="ARBA" id="ARBA00022982"/>
    </source>
</evidence>
<dbReference type="Gene3D" id="3.30.70.20">
    <property type="match status" value="1"/>
</dbReference>
<dbReference type="PANTHER" id="PTHR43710">
    <property type="entry name" value="2-HYDROXYACYL-COA LYASE"/>
    <property type="match status" value="1"/>
</dbReference>
<evidence type="ECO:0000256" key="5">
    <source>
        <dbReference type="ARBA" id="ARBA00022448"/>
    </source>
</evidence>
<feature type="binding site" evidence="15">
    <location>
        <position position="565"/>
    </location>
    <ligand>
        <name>[4Fe-4S] cluster</name>
        <dbReference type="ChEBI" id="CHEBI:49883"/>
        <label>2</label>
    </ligand>
</feature>
<keyword evidence="7 14" id="KW-0479">Metal-binding</keyword>
<feature type="binding site" evidence="15">
    <location>
        <position position="562"/>
    </location>
    <ligand>
        <name>[4Fe-4S] cluster</name>
        <dbReference type="ChEBI" id="CHEBI:49883"/>
        <label>2</label>
    </ligand>
</feature>
<feature type="binding site" evidence="15">
    <location>
        <position position="532"/>
    </location>
    <ligand>
        <name>[4Fe-4S] cluster</name>
        <dbReference type="ChEBI" id="CHEBI:49883"/>
        <label>1</label>
    </ligand>
</feature>
<feature type="binding site" evidence="15">
    <location>
        <position position="540"/>
    </location>
    <ligand>
        <name>[4Fe-4S] cluster</name>
        <dbReference type="ChEBI" id="CHEBI:49883"/>
        <label>2</label>
    </ligand>
</feature>
<dbReference type="PIRSF" id="PIRSF006439">
    <property type="entry name" value="Indolepyruvate_ferr_oxidored"/>
    <property type="match status" value="1"/>
</dbReference>
<proteinExistence type="predicted"/>
<keyword evidence="18" id="KW-1185">Reference proteome</keyword>
<protein>
    <recommendedName>
        <fullName evidence="4 14">Indolepyruvate oxidoreductase subunit IorA</fullName>
        <shortName evidence="14">IOR</shortName>
        <ecNumber evidence="3 14">1.2.7.8</ecNumber>
    </recommendedName>
    <alternativeName>
        <fullName evidence="12 14">Indolepyruvate ferredoxin oxidoreductase subunit alpha</fullName>
    </alternativeName>
</protein>
<evidence type="ECO:0000256" key="7">
    <source>
        <dbReference type="ARBA" id="ARBA00022723"/>
    </source>
</evidence>
<dbReference type="InterPro" id="IPR011766">
    <property type="entry name" value="TPP_enzyme_TPP-bd"/>
</dbReference>
<dbReference type="Pfam" id="PF01855">
    <property type="entry name" value="POR_N"/>
    <property type="match status" value="1"/>
</dbReference>
<dbReference type="InterPro" id="IPR009014">
    <property type="entry name" value="Transketo_C/PFOR_II"/>
</dbReference>
<evidence type="ECO:0000313" key="18">
    <source>
        <dbReference type="Proteomes" id="UP000294614"/>
    </source>
</evidence>
<dbReference type="GO" id="GO:0043805">
    <property type="term" value="F:indolepyruvate ferredoxin oxidoreductase activity"/>
    <property type="evidence" value="ECO:0007669"/>
    <property type="project" value="UniProtKB-UniRule"/>
</dbReference>
<evidence type="ECO:0000256" key="14">
    <source>
        <dbReference type="PIRNR" id="PIRNR006439"/>
    </source>
</evidence>
<dbReference type="InterPro" id="IPR002880">
    <property type="entry name" value="Pyrv_Fd/Flavodoxin_OxRdtase_N"/>
</dbReference>
<dbReference type="CDD" id="cd02008">
    <property type="entry name" value="TPP_IOR_alpha"/>
    <property type="match status" value="1"/>
</dbReference>
<dbReference type="RefSeq" id="WP_132873685.1">
    <property type="nucleotide sequence ID" value="NZ_SMGG01000004.1"/>
</dbReference>
<comment type="catalytic activity">
    <reaction evidence="13 14">
        <text>indole-3-pyruvate + 2 oxidized [2Fe-2S]-[ferredoxin] + CoA = (indol-3-yl)acetyl-CoA + 2 reduced [2Fe-2S]-[ferredoxin] + CO2 + H(+)</text>
        <dbReference type="Rhea" id="RHEA:12645"/>
        <dbReference type="Rhea" id="RHEA-COMP:10000"/>
        <dbReference type="Rhea" id="RHEA-COMP:10001"/>
        <dbReference type="ChEBI" id="CHEBI:15378"/>
        <dbReference type="ChEBI" id="CHEBI:16526"/>
        <dbReference type="ChEBI" id="CHEBI:17640"/>
        <dbReference type="ChEBI" id="CHEBI:33737"/>
        <dbReference type="ChEBI" id="CHEBI:33738"/>
        <dbReference type="ChEBI" id="CHEBI:57271"/>
        <dbReference type="ChEBI" id="CHEBI:57287"/>
        <dbReference type="EC" id="1.2.7.8"/>
    </reaction>
</comment>